<reference evidence="2" key="1">
    <citation type="submission" date="2021-12" db="EMBL/GenBank/DDBJ databases">
        <authorList>
            <person name="King R."/>
        </authorList>
    </citation>
    <scope>NUCLEOTIDE SEQUENCE</scope>
</reference>
<dbReference type="Proteomes" id="UP001152759">
    <property type="component" value="Chromosome 1"/>
</dbReference>
<dbReference type="PANTHER" id="PTHR12890:SF0">
    <property type="entry name" value="PROTEIN-L-HISTIDINE N-PROS-METHYLTRANSFERASE"/>
    <property type="match status" value="1"/>
</dbReference>
<feature type="chain" id="PRO_5040169515" description="Methyltransferase-like protein 9" evidence="1">
    <location>
        <begin position="29"/>
        <end position="323"/>
    </location>
</feature>
<gene>
    <name evidence="2" type="ORF">BEMITA_LOCUS1680</name>
</gene>
<dbReference type="CDD" id="cd02440">
    <property type="entry name" value="AdoMet_MTases"/>
    <property type="match status" value="1"/>
</dbReference>
<dbReference type="SUPFAM" id="SSF53335">
    <property type="entry name" value="S-adenosyl-L-methionine-dependent methyltransferases"/>
    <property type="match status" value="1"/>
</dbReference>
<evidence type="ECO:0000256" key="1">
    <source>
        <dbReference type="SAM" id="SignalP"/>
    </source>
</evidence>
<keyword evidence="3" id="KW-1185">Reference proteome</keyword>
<dbReference type="GO" id="GO:0106370">
    <property type="term" value="F:protein-L-histidine N-pros-methyltransferase activity"/>
    <property type="evidence" value="ECO:0007669"/>
    <property type="project" value="InterPro"/>
</dbReference>
<dbReference type="PANTHER" id="PTHR12890">
    <property type="entry name" value="DREV PROTEIN"/>
    <property type="match status" value="1"/>
</dbReference>
<keyword evidence="1" id="KW-0732">Signal</keyword>
<organism evidence="2 3">
    <name type="scientific">Bemisia tabaci</name>
    <name type="common">Sweetpotato whitefly</name>
    <name type="synonym">Aleurodes tabaci</name>
    <dbReference type="NCBI Taxonomy" id="7038"/>
    <lineage>
        <taxon>Eukaryota</taxon>
        <taxon>Metazoa</taxon>
        <taxon>Ecdysozoa</taxon>
        <taxon>Arthropoda</taxon>
        <taxon>Hexapoda</taxon>
        <taxon>Insecta</taxon>
        <taxon>Pterygota</taxon>
        <taxon>Neoptera</taxon>
        <taxon>Paraneoptera</taxon>
        <taxon>Hemiptera</taxon>
        <taxon>Sternorrhyncha</taxon>
        <taxon>Aleyrodoidea</taxon>
        <taxon>Aleyrodidae</taxon>
        <taxon>Aleyrodinae</taxon>
        <taxon>Bemisia</taxon>
    </lineage>
</organism>
<dbReference type="EMBL" id="OU963862">
    <property type="protein sequence ID" value="CAH0754470.1"/>
    <property type="molecule type" value="Genomic_DNA"/>
</dbReference>
<dbReference type="InterPro" id="IPR029063">
    <property type="entry name" value="SAM-dependent_MTases_sf"/>
</dbReference>
<evidence type="ECO:0008006" key="4">
    <source>
        <dbReference type="Google" id="ProtNLM"/>
    </source>
</evidence>
<dbReference type="Gene3D" id="3.40.50.150">
    <property type="entry name" value="Vaccinia Virus protein VP39"/>
    <property type="match status" value="1"/>
</dbReference>
<evidence type="ECO:0000313" key="2">
    <source>
        <dbReference type="EMBL" id="CAH0754470.1"/>
    </source>
</evidence>
<protein>
    <recommendedName>
        <fullName evidence="4">Methyltransferase-like protein 9</fullName>
    </recommendedName>
</protein>
<feature type="signal peptide" evidence="1">
    <location>
        <begin position="1"/>
        <end position="28"/>
    </location>
</feature>
<dbReference type="Pfam" id="PF05219">
    <property type="entry name" value="DREV"/>
    <property type="match status" value="1"/>
</dbReference>
<accession>A0A9P0C8P3</accession>
<name>A0A9P0C8P3_BEMTA</name>
<dbReference type="AlphaFoldDB" id="A0A9P0C8P3"/>
<dbReference type="InterPro" id="IPR007884">
    <property type="entry name" value="METL9"/>
</dbReference>
<evidence type="ECO:0000313" key="3">
    <source>
        <dbReference type="Proteomes" id="UP001152759"/>
    </source>
</evidence>
<proteinExistence type="predicted"/>
<sequence>MCSNVYFRVTVSVLVSCMCVALWSRVDTDVTEKVMFRPRGKIARAIYLKQESDRRLERIDKSKWYILKNKELLQDDIASLFVQMEMDTDTENFLENCSEKSDWIFTQLWHSLVELCLTFFLTRTSINGLLGRGSMFVFSTEHFKKLLNITSDAKFGSLLDIGAGDGATTERMAPFFEQVSATEISPPMRWALAKKQFRVLELTDWAGHKFDVVTCLNVLDRCDSPLSLLEQMKRALNPGGVLIIALVLPYIPYVETSKSFAPSERLPLEGDTAEEQINGFAAFLSSLDLKIWRWTKMPYISEGDIEQAYYWLDDYIFLIAPTS</sequence>